<evidence type="ECO:0000313" key="3">
    <source>
        <dbReference type="Proteomes" id="UP000297564"/>
    </source>
</evidence>
<dbReference type="EMBL" id="SMLL01000004">
    <property type="protein sequence ID" value="TFZ00031.1"/>
    <property type="molecule type" value="Genomic_DNA"/>
</dbReference>
<keyword evidence="3" id="KW-1185">Reference proteome</keyword>
<dbReference type="Proteomes" id="UP000297564">
    <property type="component" value="Unassembled WGS sequence"/>
</dbReference>
<dbReference type="PANTHER" id="PTHR33990">
    <property type="entry name" value="PROTEIN YJDN-RELATED"/>
    <property type="match status" value="1"/>
</dbReference>
<dbReference type="InterPro" id="IPR029068">
    <property type="entry name" value="Glyas_Bleomycin-R_OHBP_Dase"/>
</dbReference>
<organism evidence="2 3">
    <name type="scientific">Ramlibacter rhizophilus</name>
    <dbReference type="NCBI Taxonomy" id="1781167"/>
    <lineage>
        <taxon>Bacteria</taxon>
        <taxon>Pseudomonadati</taxon>
        <taxon>Pseudomonadota</taxon>
        <taxon>Betaproteobacteria</taxon>
        <taxon>Burkholderiales</taxon>
        <taxon>Comamonadaceae</taxon>
        <taxon>Ramlibacter</taxon>
    </lineage>
</organism>
<dbReference type="Gene3D" id="3.10.180.10">
    <property type="entry name" value="2,3-Dihydroxybiphenyl 1,2-Dioxygenase, domain 1"/>
    <property type="match status" value="1"/>
</dbReference>
<dbReference type="AlphaFoldDB" id="A0A4Z0BMH9"/>
<dbReference type="PANTHER" id="PTHR33990:SF1">
    <property type="entry name" value="PROTEIN YJDN"/>
    <property type="match status" value="1"/>
</dbReference>
<comment type="caution">
    <text evidence="2">The sequence shown here is derived from an EMBL/GenBank/DDBJ whole genome shotgun (WGS) entry which is preliminary data.</text>
</comment>
<proteinExistence type="predicted"/>
<evidence type="ECO:0000313" key="2">
    <source>
        <dbReference type="EMBL" id="TFZ00031.1"/>
    </source>
</evidence>
<sequence>MEAYLFFNGNCEEALEFYKRCLGGEITTLMRYEGTPMDNGQLPPGWKQKVMHSTFESEGARFMASDGMPGQPAPSYGGFAMSVFVPGDAANARKAFEALSEGGKVTMPFEPPFWGGHFGMLTDRFGIPWMVSSEH</sequence>
<dbReference type="CDD" id="cd06588">
    <property type="entry name" value="PhnB_like"/>
    <property type="match status" value="1"/>
</dbReference>
<dbReference type="SUPFAM" id="SSF54593">
    <property type="entry name" value="Glyoxalase/Bleomycin resistance protein/Dihydroxybiphenyl dioxygenase"/>
    <property type="match status" value="1"/>
</dbReference>
<protein>
    <submittedName>
        <fullName evidence="2">VOC family protein</fullName>
    </submittedName>
</protein>
<feature type="domain" description="Glyoxalase/fosfomycin resistance/dioxygenase" evidence="1">
    <location>
        <begin position="6"/>
        <end position="131"/>
    </location>
</feature>
<name>A0A4Z0BMH9_9BURK</name>
<accession>A0A4Z0BMH9</accession>
<reference evidence="2 3" key="1">
    <citation type="submission" date="2019-03" db="EMBL/GenBank/DDBJ databases">
        <title>Ramlibacter rhizophilus CCTCC AB2015357, whole genome shotgun sequence.</title>
        <authorList>
            <person name="Zhang X."/>
            <person name="Feng G."/>
            <person name="Zhu H."/>
        </authorList>
    </citation>
    <scope>NUCLEOTIDE SEQUENCE [LARGE SCALE GENOMIC DNA]</scope>
    <source>
        <strain evidence="2 3">CCTCC AB2015357</strain>
    </source>
</reference>
<dbReference type="InterPro" id="IPR028973">
    <property type="entry name" value="PhnB-like"/>
</dbReference>
<dbReference type="Pfam" id="PF00903">
    <property type="entry name" value="Glyoxalase"/>
    <property type="match status" value="1"/>
</dbReference>
<dbReference type="InterPro" id="IPR004360">
    <property type="entry name" value="Glyas_Fos-R_dOase_dom"/>
</dbReference>
<evidence type="ECO:0000259" key="1">
    <source>
        <dbReference type="Pfam" id="PF00903"/>
    </source>
</evidence>
<dbReference type="OrthoDB" id="9795306at2"/>
<gene>
    <name evidence="2" type="ORF">EZ242_11470</name>
</gene>